<evidence type="ECO:0000256" key="3">
    <source>
        <dbReference type="ARBA" id="ARBA00022989"/>
    </source>
</evidence>
<dbReference type="InterPro" id="IPR008217">
    <property type="entry name" value="Ccc1_fam"/>
</dbReference>
<name>A0AAE3LT39_9RHOB</name>
<dbReference type="Proteomes" id="UP001208041">
    <property type="component" value="Unassembled WGS sequence"/>
</dbReference>
<dbReference type="GO" id="GO:0030026">
    <property type="term" value="P:intracellular manganese ion homeostasis"/>
    <property type="evidence" value="ECO:0007669"/>
    <property type="project" value="InterPro"/>
</dbReference>
<proteinExistence type="predicted"/>
<feature type="transmembrane region" description="Helical" evidence="5">
    <location>
        <begin position="187"/>
        <end position="209"/>
    </location>
</feature>
<keyword evidence="7" id="KW-1185">Reference proteome</keyword>
<evidence type="ECO:0000313" key="7">
    <source>
        <dbReference type="Proteomes" id="UP001208041"/>
    </source>
</evidence>
<dbReference type="PANTHER" id="PTHR31851">
    <property type="entry name" value="FE(2+)/MN(2+) TRANSPORTER PCL1"/>
    <property type="match status" value="1"/>
</dbReference>
<evidence type="ECO:0000256" key="2">
    <source>
        <dbReference type="ARBA" id="ARBA00022692"/>
    </source>
</evidence>
<comment type="subcellular location">
    <subcellularLocation>
        <location evidence="1">Endomembrane system</location>
        <topology evidence="1">Multi-pass membrane protein</topology>
    </subcellularLocation>
</comment>
<protein>
    <submittedName>
        <fullName evidence="6">VIT1/CCC1 transporter family protein</fullName>
    </submittedName>
</protein>
<comment type="caution">
    <text evidence="6">The sequence shown here is derived from an EMBL/GenBank/DDBJ whole genome shotgun (WGS) entry which is preliminary data.</text>
</comment>
<organism evidence="6 7">
    <name type="scientific">Halocynthiibacter halioticoli</name>
    <dbReference type="NCBI Taxonomy" id="2986804"/>
    <lineage>
        <taxon>Bacteria</taxon>
        <taxon>Pseudomonadati</taxon>
        <taxon>Pseudomonadota</taxon>
        <taxon>Alphaproteobacteria</taxon>
        <taxon>Rhodobacterales</taxon>
        <taxon>Paracoccaceae</taxon>
        <taxon>Halocynthiibacter</taxon>
    </lineage>
</organism>
<keyword evidence="2 5" id="KW-0812">Transmembrane</keyword>
<dbReference type="Pfam" id="PF01988">
    <property type="entry name" value="VIT1"/>
    <property type="match status" value="1"/>
</dbReference>
<evidence type="ECO:0000313" key="6">
    <source>
        <dbReference type="EMBL" id="MCV6824456.1"/>
    </source>
</evidence>
<evidence type="ECO:0000256" key="4">
    <source>
        <dbReference type="ARBA" id="ARBA00023136"/>
    </source>
</evidence>
<sequence>MDIAKHRREAHGISGLQENLRQIVYGGNDGIVTTFAVVAGFAGAGAEGAAQMGAIAVLLFGFANLFADATAMGLGEFLSSRAEHDVYRATRREELKRQHDEPSLERREMITMLRQKGLEDRDAVALADQLQKHPELMADLMMNYEFGMSDPDGENAGVNALYTFVSFLIFGVIPLLPYVLFDPSPTTFNLSIAATTFALVALGVLRWVAIRVALLRCIAETLMIGGICALVAYLVGWLIGA</sequence>
<dbReference type="GO" id="GO:0005384">
    <property type="term" value="F:manganese ion transmembrane transporter activity"/>
    <property type="evidence" value="ECO:0007669"/>
    <property type="project" value="InterPro"/>
</dbReference>
<keyword evidence="4 5" id="KW-0472">Membrane</keyword>
<gene>
    <name evidence="6" type="ORF">OH136_07785</name>
</gene>
<reference evidence="6" key="1">
    <citation type="submission" date="2022-10" db="EMBL/GenBank/DDBJ databases">
        <authorList>
            <person name="Yue Y."/>
        </authorList>
    </citation>
    <scope>NUCLEOTIDE SEQUENCE</scope>
    <source>
        <strain evidence="6">Z654</strain>
    </source>
</reference>
<evidence type="ECO:0000256" key="5">
    <source>
        <dbReference type="SAM" id="Phobius"/>
    </source>
</evidence>
<dbReference type="EMBL" id="JAOYFC010000002">
    <property type="protein sequence ID" value="MCV6824456.1"/>
    <property type="molecule type" value="Genomic_DNA"/>
</dbReference>
<keyword evidence="3 5" id="KW-1133">Transmembrane helix</keyword>
<evidence type="ECO:0000256" key="1">
    <source>
        <dbReference type="ARBA" id="ARBA00004127"/>
    </source>
</evidence>
<feature type="transmembrane region" description="Helical" evidence="5">
    <location>
        <begin position="221"/>
        <end position="240"/>
    </location>
</feature>
<dbReference type="AlphaFoldDB" id="A0AAE3LT39"/>
<feature type="transmembrane region" description="Helical" evidence="5">
    <location>
        <begin position="160"/>
        <end position="181"/>
    </location>
</feature>
<accession>A0AAE3LT39</accession>
<dbReference type="GO" id="GO:0012505">
    <property type="term" value="C:endomembrane system"/>
    <property type="evidence" value="ECO:0007669"/>
    <property type="project" value="UniProtKB-SubCell"/>
</dbReference>
<dbReference type="RefSeq" id="WP_263953318.1">
    <property type="nucleotide sequence ID" value="NZ_JAOYFC010000002.1"/>
</dbReference>